<proteinExistence type="predicted"/>
<evidence type="ECO:0000313" key="3">
    <source>
        <dbReference type="Proteomes" id="UP000824890"/>
    </source>
</evidence>
<accession>A0ABQ8BDV3</accession>
<gene>
    <name evidence="2" type="ORF">HID58_042473</name>
</gene>
<sequence>MTFVKSRDLELLVSVATRVAHIARDKGFHVVSPEAIRCVEVIRMMRSMPLTPHLITKTNALRSLQFFATNGNPKIAERTLVKASLCVRAETEGVSESETRSVSGVDASLVDLFQEGLPSMHVLSLENNDMLHGKKMTLSDDLPPQLTKDVKRRNRKRRSVKSKDVEVLLSVATRVARIAKDKGYYTVSPEAIRCVENDEKLASHSSTHHQN</sequence>
<feature type="region of interest" description="Disordered" evidence="1">
    <location>
        <begin position="136"/>
        <end position="159"/>
    </location>
</feature>
<dbReference type="Proteomes" id="UP000824890">
    <property type="component" value="Unassembled WGS sequence"/>
</dbReference>
<feature type="compositionally biased region" description="Basic residues" evidence="1">
    <location>
        <begin position="150"/>
        <end position="159"/>
    </location>
</feature>
<reference evidence="2 3" key="1">
    <citation type="submission" date="2021-05" db="EMBL/GenBank/DDBJ databases">
        <title>Genome Assembly of Synthetic Allotetraploid Brassica napus Reveals Homoeologous Exchanges between Subgenomes.</title>
        <authorList>
            <person name="Davis J.T."/>
        </authorList>
    </citation>
    <scope>NUCLEOTIDE SEQUENCE [LARGE SCALE GENOMIC DNA]</scope>
    <source>
        <strain evidence="3">cv. Da-Ae</strain>
        <tissue evidence="2">Seedling</tissue>
    </source>
</reference>
<comment type="caution">
    <text evidence="2">The sequence shown here is derived from an EMBL/GenBank/DDBJ whole genome shotgun (WGS) entry which is preliminary data.</text>
</comment>
<protein>
    <submittedName>
        <fullName evidence="2">Uncharacterized protein</fullName>
    </submittedName>
</protein>
<keyword evidence="3" id="KW-1185">Reference proteome</keyword>
<dbReference type="EMBL" id="JAGKQM010000011">
    <property type="protein sequence ID" value="KAH0902970.1"/>
    <property type="molecule type" value="Genomic_DNA"/>
</dbReference>
<evidence type="ECO:0000256" key="1">
    <source>
        <dbReference type="SAM" id="MobiDB-lite"/>
    </source>
</evidence>
<name>A0ABQ8BDV3_BRANA</name>
<organism evidence="2 3">
    <name type="scientific">Brassica napus</name>
    <name type="common">Rape</name>
    <dbReference type="NCBI Taxonomy" id="3708"/>
    <lineage>
        <taxon>Eukaryota</taxon>
        <taxon>Viridiplantae</taxon>
        <taxon>Streptophyta</taxon>
        <taxon>Embryophyta</taxon>
        <taxon>Tracheophyta</taxon>
        <taxon>Spermatophyta</taxon>
        <taxon>Magnoliopsida</taxon>
        <taxon>eudicotyledons</taxon>
        <taxon>Gunneridae</taxon>
        <taxon>Pentapetalae</taxon>
        <taxon>rosids</taxon>
        <taxon>malvids</taxon>
        <taxon>Brassicales</taxon>
        <taxon>Brassicaceae</taxon>
        <taxon>Brassiceae</taxon>
        <taxon>Brassica</taxon>
    </lineage>
</organism>
<evidence type="ECO:0000313" key="2">
    <source>
        <dbReference type="EMBL" id="KAH0902970.1"/>
    </source>
</evidence>